<comment type="caution">
    <text evidence="1">The sequence shown here is derived from an EMBL/GenBank/DDBJ whole genome shotgun (WGS) entry which is preliminary data.</text>
</comment>
<proteinExistence type="predicted"/>
<accession>A0A9D4F1V3</accession>
<evidence type="ECO:0000313" key="1">
    <source>
        <dbReference type="EMBL" id="KAH3790825.1"/>
    </source>
</evidence>
<organism evidence="1 2">
    <name type="scientific">Dreissena polymorpha</name>
    <name type="common">Zebra mussel</name>
    <name type="synonym">Mytilus polymorpha</name>
    <dbReference type="NCBI Taxonomy" id="45954"/>
    <lineage>
        <taxon>Eukaryota</taxon>
        <taxon>Metazoa</taxon>
        <taxon>Spiralia</taxon>
        <taxon>Lophotrochozoa</taxon>
        <taxon>Mollusca</taxon>
        <taxon>Bivalvia</taxon>
        <taxon>Autobranchia</taxon>
        <taxon>Heteroconchia</taxon>
        <taxon>Euheterodonta</taxon>
        <taxon>Imparidentia</taxon>
        <taxon>Neoheterodontei</taxon>
        <taxon>Myida</taxon>
        <taxon>Dreissenoidea</taxon>
        <taxon>Dreissenidae</taxon>
        <taxon>Dreissena</taxon>
    </lineage>
</organism>
<dbReference type="PANTHER" id="PTHR46880:SF5">
    <property type="entry name" value="DUF4371 DOMAIN-CONTAINING PROTEIN"/>
    <property type="match status" value="1"/>
</dbReference>
<reference evidence="1" key="1">
    <citation type="journal article" date="2019" name="bioRxiv">
        <title>The Genome of the Zebra Mussel, Dreissena polymorpha: A Resource for Invasive Species Research.</title>
        <authorList>
            <person name="McCartney M.A."/>
            <person name="Auch B."/>
            <person name="Kono T."/>
            <person name="Mallez S."/>
            <person name="Zhang Y."/>
            <person name="Obille A."/>
            <person name="Becker A."/>
            <person name="Abrahante J.E."/>
            <person name="Garbe J."/>
            <person name="Badalamenti J.P."/>
            <person name="Herman A."/>
            <person name="Mangelson H."/>
            <person name="Liachko I."/>
            <person name="Sullivan S."/>
            <person name="Sone E.D."/>
            <person name="Koren S."/>
            <person name="Silverstein K.A.T."/>
            <person name="Beckman K.B."/>
            <person name="Gohl D.M."/>
        </authorList>
    </citation>
    <scope>NUCLEOTIDE SEQUENCE</scope>
    <source>
        <strain evidence="1">Duluth1</strain>
        <tissue evidence="1">Whole animal</tissue>
    </source>
</reference>
<keyword evidence="2" id="KW-1185">Reference proteome</keyword>
<name>A0A9D4F1V3_DREPO</name>
<gene>
    <name evidence="1" type="ORF">DPMN_169033</name>
</gene>
<reference evidence="1" key="2">
    <citation type="submission" date="2020-11" db="EMBL/GenBank/DDBJ databases">
        <authorList>
            <person name="McCartney M.A."/>
            <person name="Auch B."/>
            <person name="Kono T."/>
            <person name="Mallez S."/>
            <person name="Becker A."/>
            <person name="Gohl D.M."/>
            <person name="Silverstein K.A.T."/>
            <person name="Koren S."/>
            <person name="Bechman K.B."/>
            <person name="Herman A."/>
            <person name="Abrahante J.E."/>
            <person name="Garbe J."/>
        </authorList>
    </citation>
    <scope>NUCLEOTIDE SEQUENCE</scope>
    <source>
        <strain evidence="1">Duluth1</strain>
        <tissue evidence="1">Whole animal</tissue>
    </source>
</reference>
<dbReference type="Proteomes" id="UP000828390">
    <property type="component" value="Unassembled WGS sequence"/>
</dbReference>
<evidence type="ECO:0000313" key="2">
    <source>
        <dbReference type="Proteomes" id="UP000828390"/>
    </source>
</evidence>
<dbReference type="PANTHER" id="PTHR46880">
    <property type="entry name" value="RAS-ASSOCIATING DOMAIN-CONTAINING PROTEIN"/>
    <property type="match status" value="1"/>
</dbReference>
<sequence length="56" mass="5990">MEKFTGFTSDGASVMMGKRTGVAARLKEINPVLLNVHCICHRLALACTDSSAPARI</sequence>
<protein>
    <submittedName>
        <fullName evidence="1">Uncharacterized protein</fullName>
    </submittedName>
</protein>
<dbReference type="EMBL" id="JAIWYP010000008">
    <property type="protein sequence ID" value="KAH3790825.1"/>
    <property type="molecule type" value="Genomic_DNA"/>
</dbReference>
<dbReference type="AlphaFoldDB" id="A0A9D4F1V3"/>